<dbReference type="Gene3D" id="3.40.50.2300">
    <property type="match status" value="1"/>
</dbReference>
<proteinExistence type="predicted"/>
<evidence type="ECO:0000313" key="4">
    <source>
        <dbReference type="EMBL" id="SDY11854.1"/>
    </source>
</evidence>
<dbReference type="Proteomes" id="UP000198672">
    <property type="component" value="Unassembled WGS sequence"/>
</dbReference>
<dbReference type="InterPro" id="IPR052020">
    <property type="entry name" value="Cyclic_di-GMP/3'3'-cGAMP_PDE"/>
</dbReference>
<dbReference type="InterPro" id="IPR037522">
    <property type="entry name" value="HD_GYP_dom"/>
</dbReference>
<dbReference type="SMART" id="SM00471">
    <property type="entry name" value="HDc"/>
    <property type="match status" value="1"/>
</dbReference>
<sequence>MTDAHKQTILVVDDAPANIDLLVNTLKADYNVKAATRGERALQIVRSGDPPDMILLDIMMPGVDGFEVCRQLKEDFTTRHIPVIFVTAKIGIEDEIRGFELGAVDYITKPISPPVVQARVRTQLALYDQNRVLDGKVREQTARLHETRLRIIQRLGRAAEYKDNETGLHVIRMSHYSHLLGEAVGMSATEAELLLNAAPMHDIGKIGIPDRILQKPGKLDAEEWAIMQTHSQIGADILGDAGDSDLLEMARIVALTHHEKWDGSGYPNGLVAEAIPRVGRIVAIADVFDALTSERPYKRAWPVEQAVALLKDGAGSHFDPQLVPAFLSVLPQVLDIQARYAEQMPNDHTVP</sequence>
<keyword evidence="5" id="KW-1185">Reference proteome</keyword>
<dbReference type="PANTHER" id="PTHR45228:SF5">
    <property type="entry name" value="CYCLIC DI-GMP PHOSPHODIESTERASE VC_1348-RELATED"/>
    <property type="match status" value="1"/>
</dbReference>
<protein>
    <submittedName>
        <fullName evidence="4">Putative two-component system response regulator</fullName>
    </submittedName>
</protein>
<dbReference type="PROSITE" id="PS50110">
    <property type="entry name" value="RESPONSE_REGULATORY"/>
    <property type="match status" value="1"/>
</dbReference>
<dbReference type="SUPFAM" id="SSF52172">
    <property type="entry name" value="CheY-like"/>
    <property type="match status" value="1"/>
</dbReference>
<dbReference type="SUPFAM" id="SSF109604">
    <property type="entry name" value="HD-domain/PDEase-like"/>
    <property type="match status" value="1"/>
</dbReference>
<keyword evidence="1" id="KW-0597">Phosphoprotein</keyword>
<dbReference type="Pfam" id="PF13487">
    <property type="entry name" value="HD_5"/>
    <property type="match status" value="1"/>
</dbReference>
<reference evidence="5" key="1">
    <citation type="submission" date="2016-10" db="EMBL/GenBank/DDBJ databases">
        <authorList>
            <person name="Varghese N."/>
            <person name="Submissions S."/>
        </authorList>
    </citation>
    <scope>NUCLEOTIDE SEQUENCE [LARGE SCALE GENOMIC DNA]</scope>
    <source>
        <strain evidence="5">DSM 173</strain>
    </source>
</reference>
<dbReference type="CDD" id="cd00077">
    <property type="entry name" value="HDc"/>
    <property type="match status" value="1"/>
</dbReference>
<dbReference type="SMART" id="SM00448">
    <property type="entry name" value="REC"/>
    <property type="match status" value="1"/>
</dbReference>
<feature type="domain" description="Response regulatory" evidence="2">
    <location>
        <begin position="8"/>
        <end position="124"/>
    </location>
</feature>
<gene>
    <name evidence="4" type="ORF">SAMN05421644_1318</name>
</gene>
<dbReference type="GO" id="GO:0000160">
    <property type="term" value="P:phosphorelay signal transduction system"/>
    <property type="evidence" value="ECO:0007669"/>
    <property type="project" value="InterPro"/>
</dbReference>
<evidence type="ECO:0000313" key="5">
    <source>
        <dbReference type="Proteomes" id="UP000198672"/>
    </source>
</evidence>
<dbReference type="AlphaFoldDB" id="A0A1H3HAP1"/>
<feature type="domain" description="HD-GYP" evidence="3">
    <location>
        <begin position="144"/>
        <end position="342"/>
    </location>
</feature>
<dbReference type="InterPro" id="IPR003607">
    <property type="entry name" value="HD/PDEase_dom"/>
</dbReference>
<organism evidence="4 5">
    <name type="scientific">Allochromatium warmingii</name>
    <name type="common">Chromatium warmingii</name>
    <dbReference type="NCBI Taxonomy" id="61595"/>
    <lineage>
        <taxon>Bacteria</taxon>
        <taxon>Pseudomonadati</taxon>
        <taxon>Pseudomonadota</taxon>
        <taxon>Gammaproteobacteria</taxon>
        <taxon>Chromatiales</taxon>
        <taxon>Chromatiaceae</taxon>
        <taxon>Allochromatium</taxon>
    </lineage>
</organism>
<evidence type="ECO:0000256" key="1">
    <source>
        <dbReference type="PROSITE-ProRule" id="PRU00169"/>
    </source>
</evidence>
<name>A0A1H3HAP1_ALLWA</name>
<dbReference type="GO" id="GO:0008081">
    <property type="term" value="F:phosphoric diester hydrolase activity"/>
    <property type="evidence" value="ECO:0007669"/>
    <property type="project" value="UniProtKB-ARBA"/>
</dbReference>
<evidence type="ECO:0000259" key="2">
    <source>
        <dbReference type="PROSITE" id="PS50110"/>
    </source>
</evidence>
<dbReference type="InterPro" id="IPR011006">
    <property type="entry name" value="CheY-like_superfamily"/>
</dbReference>
<dbReference type="InterPro" id="IPR001789">
    <property type="entry name" value="Sig_transdc_resp-reg_receiver"/>
</dbReference>
<dbReference type="EMBL" id="FNOW01000031">
    <property type="protein sequence ID" value="SDY11854.1"/>
    <property type="molecule type" value="Genomic_DNA"/>
</dbReference>
<dbReference type="PANTHER" id="PTHR45228">
    <property type="entry name" value="CYCLIC DI-GMP PHOSPHODIESTERASE TM_0186-RELATED"/>
    <property type="match status" value="1"/>
</dbReference>
<dbReference type="Pfam" id="PF00072">
    <property type="entry name" value="Response_reg"/>
    <property type="match status" value="1"/>
</dbReference>
<dbReference type="STRING" id="61595.SAMN05421644_1318"/>
<feature type="modified residue" description="4-aspartylphosphate" evidence="1">
    <location>
        <position position="57"/>
    </location>
</feature>
<dbReference type="PROSITE" id="PS51832">
    <property type="entry name" value="HD_GYP"/>
    <property type="match status" value="1"/>
</dbReference>
<dbReference type="OrthoDB" id="9802066at2"/>
<dbReference type="CDD" id="cd19920">
    <property type="entry name" value="REC_PA4781-like"/>
    <property type="match status" value="1"/>
</dbReference>
<dbReference type="RefSeq" id="WP_091334312.1">
    <property type="nucleotide sequence ID" value="NZ_FNOW01000031.1"/>
</dbReference>
<accession>A0A1H3HAP1</accession>
<evidence type="ECO:0000259" key="3">
    <source>
        <dbReference type="PROSITE" id="PS51832"/>
    </source>
</evidence>
<dbReference type="Gene3D" id="1.10.3210.10">
    <property type="entry name" value="Hypothetical protein af1432"/>
    <property type="match status" value="1"/>
</dbReference>